<reference evidence="11" key="1">
    <citation type="submission" date="2018-07" db="EMBL/GenBank/DDBJ databases">
        <authorList>
            <person name="Quirk P.G."/>
            <person name="Krulwich T.A."/>
        </authorList>
    </citation>
    <scope>NUCLEOTIDE SEQUENCE</scope>
    <source>
        <strain evidence="11">Anand</strain>
    </source>
</reference>
<comment type="function">
    <text evidence="9">Catalyzes the hydroxylation of the N(6)-(4-aminobutyl)-L-lysine intermediate to form hypusine, an essential post-translational modification only found in mature eIF-5A factor.</text>
</comment>
<feature type="binding site" evidence="9">
    <location>
        <position position="266"/>
    </location>
    <ligand>
        <name>Fe cation</name>
        <dbReference type="ChEBI" id="CHEBI:24875"/>
        <label>2</label>
    </ligand>
</feature>
<dbReference type="UniPathway" id="UPA00354"/>
<feature type="binding site" evidence="9">
    <location>
        <position position="232"/>
    </location>
    <ligand>
        <name>Fe cation</name>
        <dbReference type="ChEBI" id="CHEBI:24875"/>
        <label>2</label>
    </ligand>
</feature>
<dbReference type="VEuPathDB" id="PiroplasmaDB:TA05925"/>
<dbReference type="GO" id="GO:0019135">
    <property type="term" value="F:deoxyhypusine monooxygenase activity"/>
    <property type="evidence" value="ECO:0007669"/>
    <property type="project" value="UniProtKB-UniRule"/>
</dbReference>
<keyword evidence="8 9" id="KW-0386">Hypusine biosynthesis</keyword>
<dbReference type="EC" id="1.14.99.29" evidence="9"/>
<evidence type="ECO:0000256" key="8">
    <source>
        <dbReference type="ARBA" id="ARBA00023256"/>
    </source>
</evidence>
<keyword evidence="3 9" id="KW-0479">Metal-binding</keyword>
<proteinExistence type="inferred from homology"/>
<evidence type="ECO:0000256" key="3">
    <source>
        <dbReference type="ARBA" id="ARBA00022723"/>
    </source>
</evidence>
<evidence type="ECO:0000256" key="6">
    <source>
        <dbReference type="ARBA" id="ARBA00023004"/>
    </source>
</evidence>
<feature type="binding site" evidence="9">
    <location>
        <position position="233"/>
    </location>
    <ligand>
        <name>Fe cation</name>
        <dbReference type="ChEBI" id="CHEBI:24875"/>
        <label>2</label>
    </ligand>
</feature>
<feature type="binding site" evidence="9">
    <location>
        <position position="265"/>
    </location>
    <ligand>
        <name>Fe cation</name>
        <dbReference type="ChEBI" id="CHEBI:24875"/>
        <label>2</label>
    </ligand>
</feature>
<dbReference type="Pfam" id="PF13646">
    <property type="entry name" value="HEAT_2"/>
    <property type="match status" value="1"/>
</dbReference>
<feature type="binding site" evidence="9">
    <location>
        <position position="105"/>
    </location>
    <ligand>
        <name>Fe cation</name>
        <dbReference type="ChEBI" id="CHEBI:24875"/>
        <label>1</label>
    </ligand>
</feature>
<dbReference type="SMART" id="SM00567">
    <property type="entry name" value="EZ_HEAT"/>
    <property type="match status" value="6"/>
</dbReference>
<keyword evidence="6 9" id="KW-0408">Iron</keyword>
<evidence type="ECO:0000313" key="11">
    <source>
        <dbReference type="EMBL" id="SVP89987.1"/>
    </source>
</evidence>
<dbReference type="Gene3D" id="1.25.10.10">
    <property type="entry name" value="Leucine-rich Repeat Variant"/>
    <property type="match status" value="2"/>
</dbReference>
<dbReference type="InterPro" id="IPR011989">
    <property type="entry name" value="ARM-like"/>
</dbReference>
<comment type="catalytic activity">
    <reaction evidence="1 9">
        <text>[eIF5A protein]-deoxyhypusine + AH2 + O2 = [eIF5A protein]-hypusine + A + H2O</text>
        <dbReference type="Rhea" id="RHEA:14101"/>
        <dbReference type="Rhea" id="RHEA-COMP:10144"/>
        <dbReference type="Rhea" id="RHEA-COMP:12592"/>
        <dbReference type="ChEBI" id="CHEBI:13193"/>
        <dbReference type="ChEBI" id="CHEBI:15377"/>
        <dbReference type="ChEBI" id="CHEBI:15379"/>
        <dbReference type="ChEBI" id="CHEBI:17499"/>
        <dbReference type="ChEBI" id="CHEBI:82657"/>
        <dbReference type="ChEBI" id="CHEBI:91175"/>
        <dbReference type="EC" id="1.14.99.29"/>
    </reaction>
</comment>
<evidence type="ECO:0000256" key="4">
    <source>
        <dbReference type="ARBA" id="ARBA00022737"/>
    </source>
</evidence>
<dbReference type="InterPro" id="IPR027517">
    <property type="entry name" value="Deoxyhypusine_hydroxylase"/>
</dbReference>
<evidence type="ECO:0000313" key="10">
    <source>
        <dbReference type="EMBL" id="SVP88843.1"/>
    </source>
</evidence>
<dbReference type="InterPro" id="IPR004155">
    <property type="entry name" value="PBS_lyase_HEAT"/>
</dbReference>
<sequence length="329" mass="37054">MSLQSLIDEFIKLDEFSSPSKDLITAILLNPEVPLSLQLRALYYCRDLPEEDCSKILISALDVHFDTFMRHEIAYVIGQSGCFSASKKLAELVEDVTEDPMVRHEAIEALAALKSKDHIHLIKKYCEDENRAVRDTCNLALHTLINAEESNTEGCTSFPISSSPYRAIDPVRTDSVDEFDLNSLSEILFNQSLPLYKRYEALYKIRGISGDEAAKIIGEALVKDKVSEVFRHECAFVLGQMQSVAPVKSLIECLRNINEEPMARHEAALALGSCASLYCQEQPEGFEDWEKLIVEVLEEFLQDEVKVVSDSCLVAMDYINESKHELTAH</sequence>
<dbReference type="EMBL" id="UIVT01000001">
    <property type="protein sequence ID" value="SVP88843.1"/>
    <property type="molecule type" value="Genomic_DNA"/>
</dbReference>
<dbReference type="InterPro" id="IPR016024">
    <property type="entry name" value="ARM-type_fold"/>
</dbReference>
<dbReference type="SUPFAM" id="SSF48371">
    <property type="entry name" value="ARM repeat"/>
    <property type="match status" value="1"/>
</dbReference>
<evidence type="ECO:0000256" key="5">
    <source>
        <dbReference type="ARBA" id="ARBA00023002"/>
    </source>
</evidence>
<evidence type="ECO:0000256" key="2">
    <source>
        <dbReference type="ARBA" id="ARBA00005041"/>
    </source>
</evidence>
<dbReference type="PANTHER" id="PTHR12697:SF5">
    <property type="entry name" value="DEOXYHYPUSINE HYDROXYLASE"/>
    <property type="match status" value="1"/>
</dbReference>
<comment type="pathway">
    <text evidence="2 9">Protein modification; eIF5A hypusination.</text>
</comment>
<organism evidence="11">
    <name type="scientific">Theileria annulata</name>
    <dbReference type="NCBI Taxonomy" id="5874"/>
    <lineage>
        <taxon>Eukaryota</taxon>
        <taxon>Sar</taxon>
        <taxon>Alveolata</taxon>
        <taxon>Apicomplexa</taxon>
        <taxon>Aconoidasida</taxon>
        <taxon>Piroplasmida</taxon>
        <taxon>Theileriidae</taxon>
        <taxon>Theileria</taxon>
    </lineage>
</organism>
<evidence type="ECO:0000256" key="7">
    <source>
        <dbReference type="ARBA" id="ARBA00023033"/>
    </source>
</evidence>
<evidence type="ECO:0000256" key="9">
    <source>
        <dbReference type="HAMAP-Rule" id="MF_03101"/>
    </source>
</evidence>
<gene>
    <name evidence="10" type="ORF">TAT_000069500</name>
    <name evidence="11" type="ORF">TAV_000069000</name>
</gene>
<protein>
    <recommendedName>
        <fullName evidence="9">Deoxyhypusine hydroxylase</fullName>
        <shortName evidence="9">DOHH</shortName>
        <ecNumber evidence="9">1.14.99.29</ecNumber>
    </recommendedName>
    <alternativeName>
        <fullName evidence="9">Deoxyhypusine dioxygenase</fullName>
    </alternativeName>
    <alternativeName>
        <fullName evidence="9">Deoxyhypusine monooxygenase</fullName>
    </alternativeName>
</protein>
<accession>A0A3B0MIY0</accession>
<dbReference type="HAMAP" id="MF_03101">
    <property type="entry name" value="Deoxyhypusine_hydroxylase"/>
    <property type="match status" value="1"/>
</dbReference>
<dbReference type="GO" id="GO:0046872">
    <property type="term" value="F:metal ion binding"/>
    <property type="evidence" value="ECO:0007669"/>
    <property type="project" value="UniProtKB-KW"/>
</dbReference>
<feature type="binding site" evidence="9">
    <location>
        <position position="104"/>
    </location>
    <ligand>
        <name>Fe cation</name>
        <dbReference type="ChEBI" id="CHEBI:24875"/>
        <label>1</label>
    </ligand>
</feature>
<keyword evidence="5 9" id="KW-0560">Oxidoreductase</keyword>
<comment type="similarity">
    <text evidence="9">Belongs to the deoxyhypusine hydroxylase family.</text>
</comment>
<feature type="binding site" evidence="9">
    <location>
        <position position="71"/>
    </location>
    <ligand>
        <name>Fe cation</name>
        <dbReference type="ChEBI" id="CHEBI:24875"/>
        <label>1</label>
    </ligand>
</feature>
<keyword evidence="7 9" id="KW-0503">Monooxygenase</keyword>
<evidence type="ECO:0000256" key="1">
    <source>
        <dbReference type="ARBA" id="ARBA00000068"/>
    </source>
</evidence>
<comment type="cofactor">
    <cofactor evidence="9">
        <name>Fe(2+)</name>
        <dbReference type="ChEBI" id="CHEBI:29033"/>
    </cofactor>
    <text evidence="9">Binds 2 Fe(2+) ions per subunit.</text>
</comment>
<dbReference type="PANTHER" id="PTHR12697">
    <property type="entry name" value="PBS LYASE HEAT-LIKE PROTEIN"/>
    <property type="match status" value="1"/>
</dbReference>
<name>A0A3B0MIY0_THEAN</name>
<dbReference type="AlphaFoldDB" id="A0A3B0MIY0"/>
<feature type="binding site" evidence="9">
    <location>
        <position position="72"/>
    </location>
    <ligand>
        <name>Fe cation</name>
        <dbReference type="ChEBI" id="CHEBI:24875"/>
        <label>1</label>
    </ligand>
</feature>
<keyword evidence="4" id="KW-0677">Repeat</keyword>
<dbReference type="EMBL" id="UIVS01000001">
    <property type="protein sequence ID" value="SVP89987.1"/>
    <property type="molecule type" value="Genomic_DNA"/>
</dbReference>